<dbReference type="InterPro" id="IPR036259">
    <property type="entry name" value="MFS_trans_sf"/>
</dbReference>
<reference evidence="8 9" key="1">
    <citation type="journal article" date="2019" name="BMC Genomics">
        <title>New insights from Opisthorchis felineus genome: update on genomics of the epidemiologically important liver flukes.</title>
        <authorList>
            <person name="Ershov N.I."/>
            <person name="Mordvinov V.A."/>
            <person name="Prokhortchouk E.B."/>
            <person name="Pakharukova M.Y."/>
            <person name="Gunbin K.V."/>
            <person name="Ustyantsev K."/>
            <person name="Genaev M.A."/>
            <person name="Blinov A.G."/>
            <person name="Mazur A."/>
            <person name="Boulygina E."/>
            <person name="Tsygankova S."/>
            <person name="Khrameeva E."/>
            <person name="Chekanov N."/>
            <person name="Fan G."/>
            <person name="Xiao A."/>
            <person name="Zhang H."/>
            <person name="Xu X."/>
            <person name="Yang H."/>
            <person name="Solovyev V."/>
            <person name="Lee S.M."/>
            <person name="Liu X."/>
            <person name="Afonnikov D.A."/>
            <person name="Skryabin K.G."/>
        </authorList>
    </citation>
    <scope>NUCLEOTIDE SEQUENCE [LARGE SCALE GENOMIC DNA]</scope>
    <source>
        <strain evidence="8">AK-0245</strain>
        <tissue evidence="8">Whole organism</tissue>
    </source>
</reference>
<feature type="region of interest" description="Disordered" evidence="6">
    <location>
        <begin position="218"/>
        <end position="255"/>
    </location>
</feature>
<dbReference type="SUPFAM" id="SSF103473">
    <property type="entry name" value="MFS general substrate transporter"/>
    <property type="match status" value="1"/>
</dbReference>
<feature type="transmembrane region" description="Helical" evidence="7">
    <location>
        <begin position="327"/>
        <end position="347"/>
    </location>
</feature>
<evidence type="ECO:0008006" key="10">
    <source>
        <dbReference type="Google" id="ProtNLM"/>
    </source>
</evidence>
<protein>
    <recommendedName>
        <fullName evidence="10">Major facilitator superfamily (MFS) profile domain-containing protein</fullName>
    </recommendedName>
</protein>
<dbReference type="PANTHER" id="PTHR43385">
    <property type="entry name" value="RIBOFLAVIN TRANSPORTER RIBJ"/>
    <property type="match status" value="1"/>
</dbReference>
<feature type="compositionally biased region" description="Basic and acidic residues" evidence="6">
    <location>
        <begin position="245"/>
        <end position="255"/>
    </location>
</feature>
<comment type="subcellular location">
    <subcellularLocation>
        <location evidence="1">Membrane</location>
        <topology evidence="1">Multi-pass membrane protein</topology>
    </subcellularLocation>
</comment>
<feature type="transmembrane region" description="Helical" evidence="7">
    <location>
        <begin position="84"/>
        <end position="104"/>
    </location>
</feature>
<evidence type="ECO:0000256" key="5">
    <source>
        <dbReference type="ARBA" id="ARBA00023136"/>
    </source>
</evidence>
<evidence type="ECO:0000256" key="4">
    <source>
        <dbReference type="ARBA" id="ARBA00022989"/>
    </source>
</evidence>
<feature type="transmembrane region" description="Helical" evidence="7">
    <location>
        <begin position="194"/>
        <end position="213"/>
    </location>
</feature>
<feature type="transmembrane region" description="Helical" evidence="7">
    <location>
        <begin position="359"/>
        <end position="377"/>
    </location>
</feature>
<evidence type="ECO:0000313" key="9">
    <source>
        <dbReference type="Proteomes" id="UP000308267"/>
    </source>
</evidence>
<evidence type="ECO:0000256" key="2">
    <source>
        <dbReference type="ARBA" id="ARBA00022448"/>
    </source>
</evidence>
<evidence type="ECO:0000256" key="1">
    <source>
        <dbReference type="ARBA" id="ARBA00004141"/>
    </source>
</evidence>
<feature type="transmembrane region" description="Helical" evidence="7">
    <location>
        <begin position="451"/>
        <end position="472"/>
    </location>
</feature>
<accession>A0A4S2M9A6</accession>
<dbReference type="Pfam" id="PF07690">
    <property type="entry name" value="MFS_1"/>
    <property type="match status" value="1"/>
</dbReference>
<evidence type="ECO:0000256" key="7">
    <source>
        <dbReference type="SAM" id="Phobius"/>
    </source>
</evidence>
<evidence type="ECO:0000256" key="3">
    <source>
        <dbReference type="ARBA" id="ARBA00022692"/>
    </source>
</evidence>
<feature type="compositionally biased region" description="Polar residues" evidence="6">
    <location>
        <begin position="228"/>
        <end position="243"/>
    </location>
</feature>
<dbReference type="InterPro" id="IPR052983">
    <property type="entry name" value="MFS_Riboflavin_Transporter"/>
</dbReference>
<organism evidence="8 9">
    <name type="scientific">Opisthorchis felineus</name>
    <dbReference type="NCBI Taxonomy" id="147828"/>
    <lineage>
        <taxon>Eukaryota</taxon>
        <taxon>Metazoa</taxon>
        <taxon>Spiralia</taxon>
        <taxon>Lophotrochozoa</taxon>
        <taxon>Platyhelminthes</taxon>
        <taxon>Trematoda</taxon>
        <taxon>Digenea</taxon>
        <taxon>Opisthorchiida</taxon>
        <taxon>Opisthorchiata</taxon>
        <taxon>Opisthorchiidae</taxon>
        <taxon>Opisthorchis</taxon>
    </lineage>
</organism>
<dbReference type="Proteomes" id="UP000308267">
    <property type="component" value="Unassembled WGS sequence"/>
</dbReference>
<dbReference type="PANTHER" id="PTHR43385:SF1">
    <property type="entry name" value="RIBOFLAVIN TRANSPORTER RIBJ"/>
    <property type="match status" value="1"/>
</dbReference>
<feature type="transmembrane region" description="Helical" evidence="7">
    <location>
        <begin position="389"/>
        <end position="415"/>
    </location>
</feature>
<keyword evidence="9" id="KW-1185">Reference proteome</keyword>
<dbReference type="Gene3D" id="1.20.1250.20">
    <property type="entry name" value="MFS general substrate transporter like domains"/>
    <property type="match status" value="2"/>
</dbReference>
<dbReference type="InterPro" id="IPR011701">
    <property type="entry name" value="MFS"/>
</dbReference>
<keyword evidence="4 7" id="KW-1133">Transmembrane helix</keyword>
<dbReference type="EMBL" id="SJOL01004701">
    <property type="protein sequence ID" value="TGZ71329.1"/>
    <property type="molecule type" value="Genomic_DNA"/>
</dbReference>
<keyword evidence="5 7" id="KW-0472">Membrane</keyword>
<evidence type="ECO:0000313" key="8">
    <source>
        <dbReference type="EMBL" id="TGZ71329.1"/>
    </source>
</evidence>
<proteinExistence type="predicted"/>
<keyword evidence="3 7" id="KW-0812">Transmembrane</keyword>
<feature type="transmembrane region" description="Helical" evidence="7">
    <location>
        <begin position="294"/>
        <end position="315"/>
    </location>
</feature>
<feature type="transmembrane region" description="Helical" evidence="7">
    <location>
        <begin position="116"/>
        <end position="138"/>
    </location>
</feature>
<keyword evidence="2" id="KW-0813">Transport</keyword>
<feature type="transmembrane region" description="Helical" evidence="7">
    <location>
        <begin position="422"/>
        <end position="445"/>
    </location>
</feature>
<gene>
    <name evidence="8" type="ORF">CRM22_002709</name>
</gene>
<dbReference type="GO" id="GO:0022857">
    <property type="term" value="F:transmembrane transporter activity"/>
    <property type="evidence" value="ECO:0007669"/>
    <property type="project" value="InterPro"/>
</dbReference>
<sequence>MRAEKKLLIQGILSVMGGILIHFTFGHFYTVANMVPYIMGYTKARVDRDVKNELSVWLSALALGVQGFSMPLGGVLARRFGFRWVVAASCLLESGGVLATYFTIQYSFVGVMITYSLIKGGGLGLGYSVVLGVATSWFPARRGLVVGLTVAGFGMGALVFTPVQTAFINPHNVLVDNVTRQFTDNEVLDRVPKVFLLLGGVLLGLQIIGFCLLRQTPTSEGPTEKSDTTATTKSPQAETQSDSAAEEKRPFTPDGDVERTPFATVIHTKEDTREHCAMPIENLSPKQVLRRVDFYLLWIIMFCNVIPITIITSAFKYFGQKYISDDRFLSIVATISSLFNSSGRIAWGALVDKISFKIPLCMMLTLWAAVLVTFPHLALAGPTALRALYFIWVCLLWLSLSGVFAIMPSATGILFGQSGLAINYGMIFSAFAAGSVMCGLFATFLPSKDAYLSQFTGCACVCLLALFTAIWITDRKMSPKLDICHWCSTRCASWRGPGKGNADSRMELEQRAV</sequence>
<dbReference type="OrthoDB" id="410267at2759"/>
<comment type="caution">
    <text evidence="8">The sequence shown here is derived from an EMBL/GenBank/DDBJ whole genome shotgun (WGS) entry which is preliminary data.</text>
</comment>
<feature type="transmembrane region" description="Helical" evidence="7">
    <location>
        <begin position="56"/>
        <end position="77"/>
    </location>
</feature>
<feature type="transmembrane region" description="Helical" evidence="7">
    <location>
        <begin position="7"/>
        <end position="29"/>
    </location>
</feature>
<feature type="transmembrane region" description="Helical" evidence="7">
    <location>
        <begin position="145"/>
        <end position="168"/>
    </location>
</feature>
<evidence type="ECO:0000256" key="6">
    <source>
        <dbReference type="SAM" id="MobiDB-lite"/>
    </source>
</evidence>
<dbReference type="GO" id="GO:0016020">
    <property type="term" value="C:membrane"/>
    <property type="evidence" value="ECO:0007669"/>
    <property type="project" value="UniProtKB-SubCell"/>
</dbReference>
<name>A0A4S2M9A6_OPIFE</name>
<dbReference type="AlphaFoldDB" id="A0A4S2M9A6"/>